<dbReference type="EMBL" id="PJNB01000001">
    <property type="protein sequence ID" value="PKW15820.1"/>
    <property type="molecule type" value="Genomic_DNA"/>
</dbReference>
<dbReference type="Pfam" id="PF13560">
    <property type="entry name" value="HTH_31"/>
    <property type="match status" value="1"/>
</dbReference>
<dbReference type="Gene3D" id="1.25.40.10">
    <property type="entry name" value="Tetratricopeptide repeat domain"/>
    <property type="match status" value="1"/>
</dbReference>
<feature type="domain" description="HTH cro/C1-type" evidence="1">
    <location>
        <begin position="7"/>
        <end position="61"/>
    </location>
</feature>
<proteinExistence type="predicted"/>
<comment type="caution">
    <text evidence="2">The sequence shown here is derived from an EMBL/GenBank/DDBJ whole genome shotgun (WGS) entry which is preliminary data.</text>
</comment>
<reference evidence="2" key="1">
    <citation type="submission" date="2017-12" db="EMBL/GenBank/DDBJ databases">
        <title>Sequencing the genomes of 1000 Actinobacteria strains.</title>
        <authorList>
            <person name="Klenk H.-P."/>
        </authorList>
    </citation>
    <scope>NUCLEOTIDE SEQUENCE [LARGE SCALE GENOMIC DNA]</scope>
    <source>
        <strain evidence="2">DSM 44228</strain>
    </source>
</reference>
<dbReference type="AlphaFoldDB" id="A0A2N3XYX2"/>
<dbReference type="Gene3D" id="1.10.260.40">
    <property type="entry name" value="lambda repressor-like DNA-binding domains"/>
    <property type="match status" value="1"/>
</dbReference>
<dbReference type="Pfam" id="PF07721">
    <property type="entry name" value="TPR_4"/>
    <property type="match status" value="1"/>
</dbReference>
<keyword evidence="3" id="KW-1185">Reference proteome</keyword>
<dbReference type="CDD" id="cd00093">
    <property type="entry name" value="HTH_XRE"/>
    <property type="match status" value="1"/>
</dbReference>
<evidence type="ECO:0000313" key="2">
    <source>
        <dbReference type="EMBL" id="PKW15820.1"/>
    </source>
</evidence>
<sequence length="365" mass="39733">MTTGADLRTARDAAGLSLSRMARRTHFAKSYLSMVETGKRSVAPDVVDAYEQVLGVPLRPAPSDPLRIAHEWLVSESPIVVQFRSGRRVGDSLAEELETRVIELRHLDDVVSSRDLLPAVSKELGEADRLVRSASFSEPVGQRLFKAVGELAQLAGWIASDAGRYAEAQRLYISGVDAAGEAFDRVLGAQLLSSLSYQVANVGNPRDAALLARTAVKGADGATPVVRALLLERVAWASAKAKDILGTWQALGAVNDSYERRGDDGSEPEWVYWLNRSEIDIMAGRCMIELGRPHDAEPLLSNAVANYPPDHAREVALYLSWLAESHVGAGDLDAARDAIERAQRYAAAMPSARTNDRLHTVRQML</sequence>
<dbReference type="SMART" id="SM00530">
    <property type="entry name" value="HTH_XRE"/>
    <property type="match status" value="1"/>
</dbReference>
<dbReference type="PROSITE" id="PS50943">
    <property type="entry name" value="HTH_CROC1"/>
    <property type="match status" value="1"/>
</dbReference>
<dbReference type="InterPro" id="IPR011717">
    <property type="entry name" value="TPR-4"/>
</dbReference>
<accession>A0A2N3XYX2</accession>
<name>A0A2N3XYX2_SACSN</name>
<dbReference type="OrthoDB" id="3213425at2"/>
<gene>
    <name evidence="2" type="ORF">A8926_3590</name>
</gene>
<dbReference type="GO" id="GO:0042802">
    <property type="term" value="F:identical protein binding"/>
    <property type="evidence" value="ECO:0007669"/>
    <property type="project" value="InterPro"/>
</dbReference>
<dbReference type="SUPFAM" id="SSF48452">
    <property type="entry name" value="TPR-like"/>
    <property type="match status" value="1"/>
</dbReference>
<dbReference type="InterPro" id="IPR011990">
    <property type="entry name" value="TPR-like_helical_dom_sf"/>
</dbReference>
<dbReference type="RefSeq" id="WP_044574319.1">
    <property type="nucleotide sequence ID" value="NZ_CP061007.1"/>
</dbReference>
<dbReference type="STRING" id="994479.GCA_000194155_03628"/>
<dbReference type="SUPFAM" id="SSF47413">
    <property type="entry name" value="lambda repressor-like DNA-binding domains"/>
    <property type="match status" value="1"/>
</dbReference>
<organism evidence="2 3">
    <name type="scientific">Saccharopolyspora spinosa</name>
    <dbReference type="NCBI Taxonomy" id="60894"/>
    <lineage>
        <taxon>Bacteria</taxon>
        <taxon>Bacillati</taxon>
        <taxon>Actinomycetota</taxon>
        <taxon>Actinomycetes</taxon>
        <taxon>Pseudonocardiales</taxon>
        <taxon>Pseudonocardiaceae</taxon>
        <taxon>Saccharopolyspora</taxon>
    </lineage>
</organism>
<evidence type="ECO:0000313" key="3">
    <source>
        <dbReference type="Proteomes" id="UP000233786"/>
    </source>
</evidence>
<dbReference type="InterPro" id="IPR001387">
    <property type="entry name" value="Cro/C1-type_HTH"/>
</dbReference>
<evidence type="ECO:0000259" key="1">
    <source>
        <dbReference type="PROSITE" id="PS50943"/>
    </source>
</evidence>
<dbReference type="GO" id="GO:0003677">
    <property type="term" value="F:DNA binding"/>
    <property type="evidence" value="ECO:0007669"/>
    <property type="project" value="InterPro"/>
</dbReference>
<dbReference type="Proteomes" id="UP000233786">
    <property type="component" value="Unassembled WGS sequence"/>
</dbReference>
<protein>
    <submittedName>
        <fullName evidence="2">Tetratricopeptide repeat protein</fullName>
    </submittedName>
</protein>
<dbReference type="InterPro" id="IPR010982">
    <property type="entry name" value="Lambda_DNA-bd_dom_sf"/>
</dbReference>